<dbReference type="InterPro" id="IPR008300">
    <property type="entry name" value="PTAC"/>
</dbReference>
<proteinExistence type="inferred from homology"/>
<evidence type="ECO:0000313" key="11">
    <source>
        <dbReference type="EMBL" id="PJJ28352.1"/>
    </source>
</evidence>
<dbReference type="PANTHER" id="PTHR39453:SF1">
    <property type="entry name" value="PHOSPHATE PROPANOYLTRANSFERASE"/>
    <property type="match status" value="1"/>
</dbReference>
<dbReference type="GO" id="GO:0016747">
    <property type="term" value="F:acyltransferase activity, transferring groups other than amino-acyl groups"/>
    <property type="evidence" value="ECO:0007669"/>
    <property type="project" value="InterPro"/>
</dbReference>
<dbReference type="OrthoDB" id="9784365at2"/>
<dbReference type="AlphaFoldDB" id="A0A2M8Z4J9"/>
<evidence type="ECO:0000256" key="2">
    <source>
        <dbReference type="ARBA" id="ARBA00007342"/>
    </source>
</evidence>
<organism evidence="11 12">
    <name type="scientific">[Clostridium] celerecrescens 18A</name>
    <dbReference type="NCBI Taxonomy" id="1286362"/>
    <lineage>
        <taxon>Bacteria</taxon>
        <taxon>Bacillati</taxon>
        <taxon>Bacillota</taxon>
        <taxon>Clostridia</taxon>
        <taxon>Lachnospirales</taxon>
        <taxon>Lachnospiraceae</taxon>
        <taxon>Lacrimispora</taxon>
    </lineage>
</organism>
<dbReference type="EMBL" id="PGET01000001">
    <property type="protein sequence ID" value="PJJ28352.1"/>
    <property type="molecule type" value="Genomic_DNA"/>
</dbReference>
<evidence type="ECO:0000313" key="12">
    <source>
        <dbReference type="Proteomes" id="UP000231092"/>
    </source>
</evidence>
<evidence type="ECO:0000256" key="10">
    <source>
        <dbReference type="PIRNR" id="PIRNR010130"/>
    </source>
</evidence>
<dbReference type="PIRSF" id="PIRSF010130">
    <property type="entry name" value="PduL"/>
    <property type="match status" value="1"/>
</dbReference>
<gene>
    <name evidence="11" type="ORF">H171_1853</name>
</gene>
<dbReference type="Pfam" id="PF06130">
    <property type="entry name" value="PTAC"/>
    <property type="match status" value="1"/>
</dbReference>
<dbReference type="GO" id="GO:0051144">
    <property type="term" value="P:1,2-propanediol catabolic process"/>
    <property type="evidence" value="ECO:0007669"/>
    <property type="project" value="UniProtKB-UniPathway"/>
</dbReference>
<protein>
    <recommendedName>
        <fullName evidence="4 10">Phosphate propanoyltransferase</fullName>
        <ecNumber evidence="3 10">2.3.1.222</ecNumber>
    </recommendedName>
</protein>
<dbReference type="EC" id="2.3.1.222" evidence="3 10"/>
<comment type="function">
    <text evidence="10">Involved in 1,2-propanediol (1,2-PD) degradation by catalyzing the conversion of propanoyl-CoA to propanoyl-phosphate.</text>
</comment>
<dbReference type="RefSeq" id="WP_100304854.1">
    <property type="nucleotide sequence ID" value="NZ_PGET01000001.1"/>
</dbReference>
<comment type="pathway">
    <text evidence="10">Polyol metabolism; 1,2-propanediol degradation.</text>
</comment>
<evidence type="ECO:0000256" key="3">
    <source>
        <dbReference type="ARBA" id="ARBA00012206"/>
    </source>
</evidence>
<dbReference type="NCBIfam" id="NF011652">
    <property type="entry name" value="PRK15070.1"/>
    <property type="match status" value="1"/>
</dbReference>
<reference evidence="11 12" key="1">
    <citation type="submission" date="2017-11" db="EMBL/GenBank/DDBJ databases">
        <title>Understudied soil microbes with underappreciated capabilities: Untangling the Clostridium saccharolyticum group.</title>
        <authorList>
            <person name="Leschine S."/>
        </authorList>
    </citation>
    <scope>NUCLEOTIDE SEQUENCE [LARGE SCALE GENOMIC DNA]</scope>
    <source>
        <strain evidence="11 12">18A</strain>
    </source>
</reference>
<evidence type="ECO:0000256" key="7">
    <source>
        <dbReference type="ARBA" id="ARBA00022833"/>
    </source>
</evidence>
<dbReference type="Proteomes" id="UP000231092">
    <property type="component" value="Unassembled WGS sequence"/>
</dbReference>
<comment type="cofactor">
    <cofactor evidence="1">
        <name>Zn(2+)</name>
        <dbReference type="ChEBI" id="CHEBI:29105"/>
    </cofactor>
</comment>
<comment type="catalytic activity">
    <reaction evidence="9 10">
        <text>propanoyl-CoA + phosphate = propanoyl phosphate + CoA</text>
        <dbReference type="Rhea" id="RHEA:28046"/>
        <dbReference type="ChEBI" id="CHEBI:43474"/>
        <dbReference type="ChEBI" id="CHEBI:57287"/>
        <dbReference type="ChEBI" id="CHEBI:57392"/>
        <dbReference type="ChEBI" id="CHEBI:58933"/>
        <dbReference type="EC" id="2.3.1.222"/>
    </reaction>
</comment>
<comment type="similarity">
    <text evidence="2 10">Belongs to the PduL family.</text>
</comment>
<accession>A0A2M8Z4J9</accession>
<evidence type="ECO:0000256" key="4">
    <source>
        <dbReference type="ARBA" id="ARBA00020837"/>
    </source>
</evidence>
<keyword evidence="6" id="KW-0479">Metal-binding</keyword>
<sequence>MENREELIQKVTSLVLDNWKRLSTQPYQVPVGISARHVHLSKEHVEALFGAGYRLTPMKALSQPGQFACEEQVAVSGPAGTLPKVRILGPERKQSQVEMASGDCRILGIQPQVRSSGDLKGTPGVMLKGPKGEILLTEGVIIVDRHIHMTPEDARWFGVSDQDRVSVSVDGPKGGVLGHVLIRVTRDSRLDFHVDTDDANAFQLKQGQWVTIRKEEAR</sequence>
<name>A0A2M8Z4J9_9FIRM</name>
<comment type="caution">
    <text evidence="11">The sequence shown here is derived from an EMBL/GenBank/DDBJ whole genome shotgun (WGS) entry which is preliminary data.</text>
</comment>
<keyword evidence="5 10" id="KW-0808">Transferase</keyword>
<keyword evidence="8 10" id="KW-0012">Acyltransferase</keyword>
<evidence type="ECO:0000256" key="5">
    <source>
        <dbReference type="ARBA" id="ARBA00022679"/>
    </source>
</evidence>
<dbReference type="UniPathway" id="UPA00621"/>
<dbReference type="PANTHER" id="PTHR39453">
    <property type="entry name" value="PHOSPHATE PROPANOYLTRANSFERASE"/>
    <property type="match status" value="1"/>
</dbReference>
<keyword evidence="7" id="KW-0862">Zinc</keyword>
<dbReference type="GO" id="GO:0046872">
    <property type="term" value="F:metal ion binding"/>
    <property type="evidence" value="ECO:0007669"/>
    <property type="project" value="UniProtKB-KW"/>
</dbReference>
<evidence type="ECO:0000256" key="6">
    <source>
        <dbReference type="ARBA" id="ARBA00022723"/>
    </source>
</evidence>
<evidence type="ECO:0000256" key="8">
    <source>
        <dbReference type="ARBA" id="ARBA00023315"/>
    </source>
</evidence>
<evidence type="ECO:0000256" key="9">
    <source>
        <dbReference type="ARBA" id="ARBA00047589"/>
    </source>
</evidence>
<evidence type="ECO:0000256" key="1">
    <source>
        <dbReference type="ARBA" id="ARBA00001947"/>
    </source>
</evidence>